<reference evidence="3" key="1">
    <citation type="submission" date="2017-02" db="UniProtKB">
        <authorList>
            <consortium name="WormBaseParasite"/>
        </authorList>
    </citation>
    <scope>IDENTIFICATION</scope>
</reference>
<dbReference type="AlphaFoldDB" id="A0A0M3K0S0"/>
<dbReference type="SUPFAM" id="SSF52047">
    <property type="entry name" value="RNI-like"/>
    <property type="match status" value="1"/>
</dbReference>
<name>A0A0M3K0S0_ANISI</name>
<dbReference type="InterPro" id="IPR032675">
    <property type="entry name" value="LRR_dom_sf"/>
</dbReference>
<sequence length="331" mass="37518">MFELLSDDVTRRIYQHLNAQERGRFASLNQSLRRLFKTWDDVQCCSVRSDGLSLAGESYVFEHEPFVSCLKRCPWIRKLAVHDVRVLAEADISLIGYLGNLDELHIPSDLFDSRVPRKQLIESLLSLPKLRILCVQQRYCDDKSHLNIFTADHAIAIKSKNVTHIKLQAVTVSSDALEMLSVKYPQTLQKLCLIGSLMHTHDINVYFNAINRFDNLSALTIPPSLYSISPSNEAFFAAKYPSLQNLQALQTLAVFVSRPDVNELKRFVYAVLPTTLQDLILFDASYQLELSVKDELGSHMPKVSIFHLTIDKIDAKGESCLGKEDVPHLTT</sequence>
<gene>
    <name evidence="1" type="ORF">ASIM_LOCUS13846</name>
</gene>
<dbReference type="Proteomes" id="UP000267096">
    <property type="component" value="Unassembled WGS sequence"/>
</dbReference>
<dbReference type="EMBL" id="UYRR01031521">
    <property type="protein sequence ID" value="VDK50726.1"/>
    <property type="molecule type" value="Genomic_DNA"/>
</dbReference>
<accession>A0A0M3K0S0</accession>
<protein>
    <submittedName>
        <fullName evidence="3">F-box domain-containing protein</fullName>
    </submittedName>
</protein>
<evidence type="ECO:0000313" key="1">
    <source>
        <dbReference type="EMBL" id="VDK50726.1"/>
    </source>
</evidence>
<organism evidence="3">
    <name type="scientific">Anisakis simplex</name>
    <name type="common">Herring worm</name>
    <dbReference type="NCBI Taxonomy" id="6269"/>
    <lineage>
        <taxon>Eukaryota</taxon>
        <taxon>Metazoa</taxon>
        <taxon>Ecdysozoa</taxon>
        <taxon>Nematoda</taxon>
        <taxon>Chromadorea</taxon>
        <taxon>Rhabditida</taxon>
        <taxon>Spirurina</taxon>
        <taxon>Ascaridomorpha</taxon>
        <taxon>Ascaridoidea</taxon>
        <taxon>Anisakidae</taxon>
        <taxon>Anisakis</taxon>
        <taxon>Anisakis simplex complex</taxon>
    </lineage>
</organism>
<dbReference type="Gene3D" id="3.80.10.10">
    <property type="entry name" value="Ribonuclease Inhibitor"/>
    <property type="match status" value="1"/>
</dbReference>
<evidence type="ECO:0000313" key="3">
    <source>
        <dbReference type="WBParaSite" id="ASIM_0001441901-mRNA-1"/>
    </source>
</evidence>
<dbReference type="OrthoDB" id="426865at2759"/>
<reference evidence="1 2" key="2">
    <citation type="submission" date="2018-11" db="EMBL/GenBank/DDBJ databases">
        <authorList>
            <consortium name="Pathogen Informatics"/>
        </authorList>
    </citation>
    <scope>NUCLEOTIDE SEQUENCE [LARGE SCALE GENOMIC DNA]</scope>
</reference>
<evidence type="ECO:0000313" key="2">
    <source>
        <dbReference type="Proteomes" id="UP000267096"/>
    </source>
</evidence>
<dbReference type="WBParaSite" id="ASIM_0001441901-mRNA-1">
    <property type="protein sequence ID" value="ASIM_0001441901-mRNA-1"/>
    <property type="gene ID" value="ASIM_0001441901"/>
</dbReference>
<keyword evidence="2" id="KW-1185">Reference proteome</keyword>
<proteinExistence type="predicted"/>